<keyword evidence="2" id="KW-0472">Membrane</keyword>
<feature type="compositionally biased region" description="Basic and acidic residues" evidence="1">
    <location>
        <begin position="116"/>
        <end position="131"/>
    </location>
</feature>
<evidence type="ECO:0000256" key="2">
    <source>
        <dbReference type="SAM" id="Phobius"/>
    </source>
</evidence>
<sequence>MASGSFPSTTLVVVYLVGFLIATFLILLGAYDTETQASKWDKPWVPAVTRRDACAMPFFPVLYLLPAILWPLIVAFSVLVLIASGLWMTLGAATSCCGIPLPRRSQDEGSSSGGAEEARDLEMGAVADREVGGATDGGEEVGSEDRASVGSVASAESEDPPPYASVAPDEAGHRETDGLLGKSAN</sequence>
<keyword evidence="2" id="KW-0812">Transmembrane</keyword>
<feature type="region of interest" description="Disordered" evidence="1">
    <location>
        <begin position="102"/>
        <end position="185"/>
    </location>
</feature>
<name>A0ABR4E7H5_9PEZI</name>
<evidence type="ECO:0000313" key="4">
    <source>
        <dbReference type="Proteomes" id="UP001600888"/>
    </source>
</evidence>
<evidence type="ECO:0000256" key="1">
    <source>
        <dbReference type="SAM" id="MobiDB-lite"/>
    </source>
</evidence>
<reference evidence="3 4" key="1">
    <citation type="submission" date="2024-03" db="EMBL/GenBank/DDBJ databases">
        <title>A high-quality draft genome sequence of Diaporthe vaccinii, a causative agent of upright dieback and viscid rot disease in cranberry plants.</title>
        <authorList>
            <person name="Sarrasin M."/>
            <person name="Lang B.F."/>
            <person name="Burger G."/>
        </authorList>
    </citation>
    <scope>NUCLEOTIDE SEQUENCE [LARGE SCALE GENOMIC DNA]</scope>
    <source>
        <strain evidence="3 4">IS7</strain>
    </source>
</reference>
<proteinExistence type="predicted"/>
<accession>A0ABR4E7H5</accession>
<evidence type="ECO:0000313" key="3">
    <source>
        <dbReference type="EMBL" id="KAL2278388.1"/>
    </source>
</evidence>
<keyword evidence="2" id="KW-1133">Transmembrane helix</keyword>
<protein>
    <recommendedName>
        <fullName evidence="5">Transmembrane protein</fullName>
    </recommendedName>
</protein>
<evidence type="ECO:0008006" key="5">
    <source>
        <dbReference type="Google" id="ProtNLM"/>
    </source>
</evidence>
<gene>
    <name evidence="3" type="ORF">FJTKL_14488</name>
</gene>
<dbReference type="Proteomes" id="UP001600888">
    <property type="component" value="Unassembled WGS sequence"/>
</dbReference>
<feature type="transmembrane region" description="Helical" evidence="2">
    <location>
        <begin position="12"/>
        <end position="32"/>
    </location>
</feature>
<comment type="caution">
    <text evidence="3">The sequence shown here is derived from an EMBL/GenBank/DDBJ whole genome shotgun (WGS) entry which is preliminary data.</text>
</comment>
<dbReference type="EMBL" id="JBAWTH010000087">
    <property type="protein sequence ID" value="KAL2278388.1"/>
    <property type="molecule type" value="Genomic_DNA"/>
</dbReference>
<feature type="transmembrane region" description="Helical" evidence="2">
    <location>
        <begin position="53"/>
        <end position="73"/>
    </location>
</feature>
<keyword evidence="4" id="KW-1185">Reference proteome</keyword>
<organism evidence="3 4">
    <name type="scientific">Diaporthe vaccinii</name>
    <dbReference type="NCBI Taxonomy" id="105482"/>
    <lineage>
        <taxon>Eukaryota</taxon>
        <taxon>Fungi</taxon>
        <taxon>Dikarya</taxon>
        <taxon>Ascomycota</taxon>
        <taxon>Pezizomycotina</taxon>
        <taxon>Sordariomycetes</taxon>
        <taxon>Sordariomycetidae</taxon>
        <taxon>Diaporthales</taxon>
        <taxon>Diaporthaceae</taxon>
        <taxon>Diaporthe</taxon>
        <taxon>Diaporthe eres species complex</taxon>
    </lineage>
</organism>